<dbReference type="Gene3D" id="3.40.1350.10">
    <property type="match status" value="1"/>
</dbReference>
<keyword evidence="3" id="KW-0378">Hydrolase</keyword>
<dbReference type="InterPro" id="IPR014883">
    <property type="entry name" value="VRR_NUC"/>
</dbReference>
<dbReference type="EMBL" id="BAABGZ010000010">
    <property type="protein sequence ID" value="GAA4349922.1"/>
    <property type="molecule type" value="Genomic_DNA"/>
</dbReference>
<dbReference type="InterPro" id="IPR011856">
    <property type="entry name" value="tRNA_endonuc-like_dom_sf"/>
</dbReference>
<keyword evidence="6" id="KW-1185">Reference proteome</keyword>
<sequence>MTTPATDKIFTESGLQAACHTWFHNTHPELRGLGFMIHNDGVKHGIQASQDKARGLVAGIPDWCLMVPRREPWGFIHGLFVEFKVGRNSLDTIQLRRIEQLRAQNYQVEVVRELDHFQQLITEYLTA</sequence>
<evidence type="ECO:0000313" key="6">
    <source>
        <dbReference type="Proteomes" id="UP001501153"/>
    </source>
</evidence>
<gene>
    <name evidence="5" type="ORF">GCM10023185_07040</name>
</gene>
<evidence type="ECO:0000259" key="4">
    <source>
        <dbReference type="Pfam" id="PF08774"/>
    </source>
</evidence>
<dbReference type="Pfam" id="PF08774">
    <property type="entry name" value="VRR_NUC"/>
    <property type="match status" value="1"/>
</dbReference>
<comment type="cofactor">
    <cofactor evidence="1">
        <name>Mg(2+)</name>
        <dbReference type="ChEBI" id="CHEBI:18420"/>
    </cofactor>
</comment>
<accession>A0ABP8I2G4</accession>
<dbReference type="Proteomes" id="UP001501153">
    <property type="component" value="Unassembled WGS sequence"/>
</dbReference>
<feature type="domain" description="VRR-NUC" evidence="4">
    <location>
        <begin position="41"/>
        <end position="112"/>
    </location>
</feature>
<evidence type="ECO:0000256" key="1">
    <source>
        <dbReference type="ARBA" id="ARBA00001946"/>
    </source>
</evidence>
<keyword evidence="2" id="KW-0540">Nuclease</keyword>
<protein>
    <recommendedName>
        <fullName evidence="4">VRR-NUC domain-containing protein</fullName>
    </recommendedName>
</protein>
<comment type="caution">
    <text evidence="5">The sequence shown here is derived from an EMBL/GenBank/DDBJ whole genome shotgun (WGS) entry which is preliminary data.</text>
</comment>
<evidence type="ECO:0000256" key="2">
    <source>
        <dbReference type="ARBA" id="ARBA00022722"/>
    </source>
</evidence>
<reference evidence="6" key="1">
    <citation type="journal article" date="2019" name="Int. J. Syst. Evol. Microbiol.">
        <title>The Global Catalogue of Microorganisms (GCM) 10K type strain sequencing project: providing services to taxonomists for standard genome sequencing and annotation.</title>
        <authorList>
            <consortium name="The Broad Institute Genomics Platform"/>
            <consortium name="The Broad Institute Genome Sequencing Center for Infectious Disease"/>
            <person name="Wu L."/>
            <person name="Ma J."/>
        </authorList>
    </citation>
    <scope>NUCLEOTIDE SEQUENCE [LARGE SCALE GENOMIC DNA]</scope>
    <source>
        <strain evidence="6">JCM 17923</strain>
    </source>
</reference>
<organism evidence="5 6">
    <name type="scientific">Hymenobacter saemangeumensis</name>
    <dbReference type="NCBI Taxonomy" id="1084522"/>
    <lineage>
        <taxon>Bacteria</taxon>
        <taxon>Pseudomonadati</taxon>
        <taxon>Bacteroidota</taxon>
        <taxon>Cytophagia</taxon>
        <taxon>Cytophagales</taxon>
        <taxon>Hymenobacteraceae</taxon>
        <taxon>Hymenobacter</taxon>
    </lineage>
</organism>
<name>A0ABP8I2G4_9BACT</name>
<proteinExistence type="predicted"/>
<dbReference type="RefSeq" id="WP_345233875.1">
    <property type="nucleotide sequence ID" value="NZ_BAABGZ010000010.1"/>
</dbReference>
<evidence type="ECO:0000313" key="5">
    <source>
        <dbReference type="EMBL" id="GAA4349922.1"/>
    </source>
</evidence>
<evidence type="ECO:0000256" key="3">
    <source>
        <dbReference type="ARBA" id="ARBA00022801"/>
    </source>
</evidence>